<comment type="similarity">
    <text evidence="2">Belongs to the cation diffusion facilitator (CDF) transporter (TC 2.A.4) family. SLC30A subfamily.</text>
</comment>
<keyword evidence="6 8" id="KW-0472">Membrane</keyword>
<evidence type="ECO:0000313" key="10">
    <source>
        <dbReference type="EMBL" id="GKT26675.1"/>
    </source>
</evidence>
<comment type="subcellular location">
    <subcellularLocation>
        <location evidence="1">Membrane</location>
        <topology evidence="1">Multi-pass membrane protein</topology>
    </subcellularLocation>
</comment>
<evidence type="ECO:0000259" key="9">
    <source>
        <dbReference type="Pfam" id="PF01545"/>
    </source>
</evidence>
<evidence type="ECO:0000256" key="5">
    <source>
        <dbReference type="ARBA" id="ARBA00022989"/>
    </source>
</evidence>
<keyword evidence="4" id="KW-0862">Zinc</keyword>
<evidence type="ECO:0000256" key="6">
    <source>
        <dbReference type="ARBA" id="ARBA00023136"/>
    </source>
</evidence>
<feature type="transmembrane region" description="Helical" evidence="8">
    <location>
        <begin position="278"/>
        <end position="300"/>
    </location>
</feature>
<dbReference type="InterPro" id="IPR036837">
    <property type="entry name" value="Cation_efflux_CTD_sf"/>
</dbReference>
<feature type="compositionally biased region" description="Basic and acidic residues" evidence="7">
    <location>
        <begin position="435"/>
        <end position="456"/>
    </location>
</feature>
<feature type="domain" description="Cation efflux protein transmembrane" evidence="9">
    <location>
        <begin position="46"/>
        <end position="308"/>
    </location>
</feature>
<keyword evidence="11" id="KW-1185">Reference proteome</keyword>
<feature type="region of interest" description="Disordered" evidence="7">
    <location>
        <begin position="176"/>
        <end position="239"/>
    </location>
</feature>
<evidence type="ECO:0000256" key="8">
    <source>
        <dbReference type="SAM" id="Phobius"/>
    </source>
</evidence>
<dbReference type="Gene3D" id="1.20.1510.10">
    <property type="entry name" value="Cation efflux protein transmembrane domain"/>
    <property type="match status" value="1"/>
</dbReference>
<dbReference type="SUPFAM" id="SSF161111">
    <property type="entry name" value="Cation efflux protein transmembrane domain-like"/>
    <property type="match status" value="1"/>
</dbReference>
<comment type="caution">
    <text evidence="10">The sequence shown here is derived from an EMBL/GenBank/DDBJ whole genome shotgun (WGS) entry which is preliminary data.</text>
</comment>
<sequence length="463" mass="51602">MTNLEMTPSVLSQQKTIPCPRHEGHDTIHADEAPVSVCSDPSRRSLLVMIIMTGSYMLTELVVGILGKSLTLVGDALHMLNDVISLIVGFISMTMIKRGHTDSLTFGYARAEVIGGLVNAVFLLATVLFMTTELVDRFIDPVDLVHPYLVVAVAIVGLLINLVGLCMFHDHHGHSHGHDHGHSHGHSHDHHEHDHDHHEHDHDHHEHCDHDHDHDHDHHDHEHGHGHDHEHGESKQSKHGGSLAIRGVFLHVLGDCLGSIAAIVSGCIMTFTDWSHRYLADPLCTIVIIIIISISGVPLLKSSIKQLMQVAPDNVNVPKIRTEIAVLPNVLAVHELHVWLLARTMVIGTCHIIVPSSIKTKNMTLLQKQVLEIFYKNGVFNVTVQQEISDVKKKEEGVEYFCIAASSSSVKAKKEGVVCGHWRKEERDKKECTCERKSEDMSRHTDHSETDVIVHEEEGDESF</sequence>
<evidence type="ECO:0000256" key="3">
    <source>
        <dbReference type="ARBA" id="ARBA00022692"/>
    </source>
</evidence>
<feature type="transmembrane region" description="Helical" evidence="8">
    <location>
        <begin position="108"/>
        <end position="128"/>
    </location>
</feature>
<dbReference type="PANTHER" id="PTHR45820:SF4">
    <property type="entry name" value="ZINC TRANSPORTER 63C, ISOFORM F"/>
    <property type="match status" value="1"/>
</dbReference>
<dbReference type="PANTHER" id="PTHR45820">
    <property type="entry name" value="FI23527P1"/>
    <property type="match status" value="1"/>
</dbReference>
<feature type="transmembrane region" description="Helical" evidence="8">
    <location>
        <begin position="79"/>
        <end position="96"/>
    </location>
</feature>
<feature type="compositionally biased region" description="Basic and acidic residues" evidence="7">
    <location>
        <begin position="189"/>
        <end position="236"/>
    </location>
</feature>
<dbReference type="InterPro" id="IPR058533">
    <property type="entry name" value="Cation_efflux_TM"/>
</dbReference>
<dbReference type="Proteomes" id="UP001057375">
    <property type="component" value="Unassembled WGS sequence"/>
</dbReference>
<feature type="transmembrane region" description="Helical" evidence="8">
    <location>
        <begin position="248"/>
        <end position="272"/>
    </location>
</feature>
<organism evidence="10 11">
    <name type="scientific">Aduncisulcus paluster</name>
    <dbReference type="NCBI Taxonomy" id="2918883"/>
    <lineage>
        <taxon>Eukaryota</taxon>
        <taxon>Metamonada</taxon>
        <taxon>Carpediemonas-like organisms</taxon>
        <taxon>Aduncisulcus</taxon>
    </lineage>
</organism>
<feature type="transmembrane region" description="Helical" evidence="8">
    <location>
        <begin position="148"/>
        <end position="168"/>
    </location>
</feature>
<keyword evidence="3 8" id="KW-0812">Transmembrane</keyword>
<evidence type="ECO:0000256" key="4">
    <source>
        <dbReference type="ARBA" id="ARBA00022833"/>
    </source>
</evidence>
<dbReference type="EMBL" id="BQXS01012670">
    <property type="protein sequence ID" value="GKT26675.1"/>
    <property type="molecule type" value="Genomic_DNA"/>
</dbReference>
<dbReference type="InterPro" id="IPR002524">
    <property type="entry name" value="Cation_efflux"/>
</dbReference>
<dbReference type="NCBIfam" id="TIGR01297">
    <property type="entry name" value="CDF"/>
    <property type="match status" value="1"/>
</dbReference>
<dbReference type="InterPro" id="IPR027469">
    <property type="entry name" value="Cation_efflux_TMD_sf"/>
</dbReference>
<protein>
    <submittedName>
        <fullName evidence="10">Cation efflux protein like protein</fullName>
    </submittedName>
</protein>
<reference evidence="10" key="1">
    <citation type="submission" date="2022-03" db="EMBL/GenBank/DDBJ databases">
        <title>Draft genome sequence of Aduncisulcus paluster, a free-living microaerophilic Fornicata.</title>
        <authorList>
            <person name="Yuyama I."/>
            <person name="Kume K."/>
            <person name="Tamura T."/>
            <person name="Inagaki Y."/>
            <person name="Hashimoto T."/>
        </authorList>
    </citation>
    <scope>NUCLEOTIDE SEQUENCE</scope>
    <source>
        <strain evidence="10">NY0171</strain>
    </source>
</reference>
<keyword evidence="5 8" id="KW-1133">Transmembrane helix</keyword>
<accession>A0ABQ5K4Z1</accession>
<evidence type="ECO:0000256" key="2">
    <source>
        <dbReference type="ARBA" id="ARBA00008873"/>
    </source>
</evidence>
<evidence type="ECO:0000256" key="1">
    <source>
        <dbReference type="ARBA" id="ARBA00004141"/>
    </source>
</evidence>
<dbReference type="Pfam" id="PF01545">
    <property type="entry name" value="Cation_efflux"/>
    <property type="match status" value="1"/>
</dbReference>
<name>A0ABQ5K4Z1_9EUKA</name>
<dbReference type="SUPFAM" id="SSF160240">
    <property type="entry name" value="Cation efflux protein cytoplasmic domain-like"/>
    <property type="match status" value="1"/>
</dbReference>
<feature type="region of interest" description="Disordered" evidence="7">
    <location>
        <begin position="435"/>
        <end position="463"/>
    </location>
</feature>
<evidence type="ECO:0000313" key="11">
    <source>
        <dbReference type="Proteomes" id="UP001057375"/>
    </source>
</evidence>
<proteinExistence type="inferred from homology"/>
<evidence type="ECO:0000256" key="7">
    <source>
        <dbReference type="SAM" id="MobiDB-lite"/>
    </source>
</evidence>
<gene>
    <name evidence="10" type="ORF">ADUPG1_013438</name>
</gene>
<feature type="transmembrane region" description="Helical" evidence="8">
    <location>
        <begin position="46"/>
        <end position="67"/>
    </location>
</feature>